<dbReference type="Gene3D" id="3.90.180.10">
    <property type="entry name" value="Medium-chain alcohol dehydrogenases, catalytic domain"/>
    <property type="match status" value="1"/>
</dbReference>
<dbReference type="SUPFAM" id="SSF50129">
    <property type="entry name" value="GroES-like"/>
    <property type="match status" value="1"/>
</dbReference>
<gene>
    <name evidence="4" type="ORF">HDF09_001308</name>
</gene>
<keyword evidence="5" id="KW-1185">Reference proteome</keyword>
<dbReference type="PROSITE" id="PS01162">
    <property type="entry name" value="QOR_ZETA_CRYSTAL"/>
    <property type="match status" value="1"/>
</dbReference>
<dbReference type="InterPro" id="IPR013149">
    <property type="entry name" value="ADH-like_C"/>
</dbReference>
<protein>
    <submittedName>
        <fullName evidence="4">NADPH2:quinone reductase</fullName>
        <ecNumber evidence="4">1.6.5.5</ecNumber>
    </submittedName>
</protein>
<dbReference type="InterPro" id="IPR036291">
    <property type="entry name" value="NAD(P)-bd_dom_sf"/>
</dbReference>
<dbReference type="InterPro" id="IPR002364">
    <property type="entry name" value="Quin_OxRdtase/zeta-crystal_CS"/>
</dbReference>
<dbReference type="InterPro" id="IPR020843">
    <property type="entry name" value="ER"/>
</dbReference>
<evidence type="ECO:0000256" key="1">
    <source>
        <dbReference type="ARBA" id="ARBA00022857"/>
    </source>
</evidence>
<feature type="domain" description="Enoyl reductase (ER)" evidence="3">
    <location>
        <begin position="10"/>
        <end position="317"/>
    </location>
</feature>
<dbReference type="AlphaFoldDB" id="A0A7W8IG85"/>
<dbReference type="SMART" id="SM00829">
    <property type="entry name" value="PKS_ER"/>
    <property type="match status" value="1"/>
</dbReference>
<dbReference type="SUPFAM" id="SSF51735">
    <property type="entry name" value="NAD(P)-binding Rossmann-fold domains"/>
    <property type="match status" value="1"/>
</dbReference>
<evidence type="ECO:0000259" key="3">
    <source>
        <dbReference type="SMART" id="SM00829"/>
    </source>
</evidence>
<keyword evidence="2 4" id="KW-0560">Oxidoreductase</keyword>
<proteinExistence type="predicted"/>
<dbReference type="InterPro" id="IPR013154">
    <property type="entry name" value="ADH-like_N"/>
</dbReference>
<dbReference type="CDD" id="cd05286">
    <property type="entry name" value="QOR2"/>
    <property type="match status" value="1"/>
</dbReference>
<dbReference type="GO" id="GO:0008270">
    <property type="term" value="F:zinc ion binding"/>
    <property type="evidence" value="ECO:0007669"/>
    <property type="project" value="InterPro"/>
</dbReference>
<dbReference type="InterPro" id="IPR047618">
    <property type="entry name" value="QOR-like"/>
</dbReference>
<keyword evidence="1" id="KW-0521">NADP</keyword>
<dbReference type="PANTHER" id="PTHR48106">
    <property type="entry name" value="QUINONE OXIDOREDUCTASE PIG3-RELATED"/>
    <property type="match status" value="1"/>
</dbReference>
<reference evidence="4" key="1">
    <citation type="submission" date="2020-08" db="EMBL/GenBank/DDBJ databases">
        <title>Genomic Encyclopedia of Type Strains, Phase IV (KMG-V): Genome sequencing to study the core and pangenomes of soil and plant-associated prokaryotes.</title>
        <authorList>
            <person name="Whitman W."/>
        </authorList>
    </citation>
    <scope>NUCLEOTIDE SEQUENCE [LARGE SCALE GENOMIC DNA]</scope>
    <source>
        <strain evidence="4">M8UP27</strain>
    </source>
</reference>
<dbReference type="Gene3D" id="3.40.50.720">
    <property type="entry name" value="NAD(P)-binding Rossmann-like Domain"/>
    <property type="match status" value="1"/>
</dbReference>
<dbReference type="Pfam" id="PF08240">
    <property type="entry name" value="ADH_N"/>
    <property type="match status" value="1"/>
</dbReference>
<dbReference type="EC" id="1.6.5.5" evidence="4"/>
<dbReference type="Proteomes" id="UP000568106">
    <property type="component" value="Unassembled WGS sequence"/>
</dbReference>
<dbReference type="GO" id="GO:0035925">
    <property type="term" value="F:mRNA 3'-UTR AU-rich region binding"/>
    <property type="evidence" value="ECO:0007669"/>
    <property type="project" value="TreeGrafter"/>
</dbReference>
<evidence type="ECO:0000313" key="4">
    <source>
        <dbReference type="EMBL" id="MBB5316639.1"/>
    </source>
</evidence>
<sequence length="319" mass="34160">MKAIQITQTGGPEVMSIREVPTPVPGPGEVLIRVAASGVNFIDLYVREGRYANPVPFIPGQEASGTIAAVGEGVRSLKEGDRIAWCSILGTYAEFALAPADRVVPIPADISFEQAAAVMLQGMTAHYLSHSAYPIRKGDEILIHAGAGGVGLLLTQMAKTLGARVTATVSTREKASLSLEAGADEVFQYTEVDFAERINSAGRRMKAVYDSVGKTTFLKSLLCLEERGTVVLYGTAGGKLPTFDLEMLATGSFHVTRPILKHYTATRSDLVERAAAVFALVSSGQLKLRIERSYSLADAEQAHRDLNARKTTGKLLLLP</sequence>
<dbReference type="InterPro" id="IPR011032">
    <property type="entry name" value="GroES-like_sf"/>
</dbReference>
<dbReference type="GO" id="GO:0005829">
    <property type="term" value="C:cytosol"/>
    <property type="evidence" value="ECO:0007669"/>
    <property type="project" value="TreeGrafter"/>
</dbReference>
<dbReference type="GO" id="GO:0003960">
    <property type="term" value="F:quinone reductase (NADPH) activity"/>
    <property type="evidence" value="ECO:0007669"/>
    <property type="project" value="UniProtKB-EC"/>
</dbReference>
<dbReference type="PANTHER" id="PTHR48106:SF13">
    <property type="entry name" value="QUINONE OXIDOREDUCTASE-RELATED"/>
    <property type="match status" value="1"/>
</dbReference>
<evidence type="ECO:0000313" key="5">
    <source>
        <dbReference type="Proteomes" id="UP000568106"/>
    </source>
</evidence>
<comment type="caution">
    <text evidence="4">The sequence shown here is derived from an EMBL/GenBank/DDBJ whole genome shotgun (WGS) entry which is preliminary data.</text>
</comment>
<evidence type="ECO:0000256" key="2">
    <source>
        <dbReference type="ARBA" id="ARBA00023002"/>
    </source>
</evidence>
<name>A0A7W8IG85_9BACT</name>
<accession>A0A7W8IG85</accession>
<dbReference type="GO" id="GO:0070402">
    <property type="term" value="F:NADPH binding"/>
    <property type="evidence" value="ECO:0007669"/>
    <property type="project" value="TreeGrafter"/>
</dbReference>
<dbReference type="Pfam" id="PF00107">
    <property type="entry name" value="ADH_zinc_N"/>
    <property type="match status" value="1"/>
</dbReference>
<organism evidence="4 5">
    <name type="scientific">Tunturiibacter empetritectus</name>
    <dbReference type="NCBI Taxonomy" id="3069691"/>
    <lineage>
        <taxon>Bacteria</taxon>
        <taxon>Pseudomonadati</taxon>
        <taxon>Acidobacteriota</taxon>
        <taxon>Terriglobia</taxon>
        <taxon>Terriglobales</taxon>
        <taxon>Acidobacteriaceae</taxon>
        <taxon>Tunturiibacter</taxon>
    </lineage>
</organism>
<dbReference type="EMBL" id="JACHDY010000002">
    <property type="protein sequence ID" value="MBB5316639.1"/>
    <property type="molecule type" value="Genomic_DNA"/>
</dbReference>